<name>A0ABY4RYH9_AQUTE</name>
<dbReference type="InterPro" id="IPR014710">
    <property type="entry name" value="RmlC-like_jellyroll"/>
</dbReference>
<dbReference type="EMBL" id="CP097635">
    <property type="protein sequence ID" value="URI05783.1"/>
    <property type="molecule type" value="Genomic_DNA"/>
</dbReference>
<dbReference type="Pfam" id="PF14525">
    <property type="entry name" value="AraC_binding_2"/>
    <property type="match status" value="1"/>
</dbReference>
<evidence type="ECO:0000256" key="1">
    <source>
        <dbReference type="ARBA" id="ARBA00023015"/>
    </source>
</evidence>
<keyword evidence="6" id="KW-1185">Reference proteome</keyword>
<dbReference type="InterPro" id="IPR035418">
    <property type="entry name" value="AraC-bd_2"/>
</dbReference>
<dbReference type="Gene3D" id="1.10.10.60">
    <property type="entry name" value="Homeodomain-like"/>
    <property type="match status" value="1"/>
</dbReference>
<evidence type="ECO:0000256" key="3">
    <source>
        <dbReference type="ARBA" id="ARBA00023163"/>
    </source>
</evidence>
<dbReference type="RefSeq" id="WP_250194048.1">
    <property type="nucleotide sequence ID" value="NZ_CP097635.1"/>
</dbReference>
<evidence type="ECO:0000256" key="2">
    <source>
        <dbReference type="ARBA" id="ARBA00023125"/>
    </source>
</evidence>
<dbReference type="InterPro" id="IPR050204">
    <property type="entry name" value="AraC_XylS_family_regulators"/>
</dbReference>
<reference evidence="5" key="1">
    <citation type="submission" date="2022-05" db="EMBL/GenBank/DDBJ databases">
        <title>An RpoN-dependent PEP-CTERM gene is involved in floc formation of an Aquincola tertiaricarbonis strain.</title>
        <authorList>
            <person name="Qiu D."/>
            <person name="Xia M."/>
        </authorList>
    </citation>
    <scope>NUCLEOTIDE SEQUENCE</scope>
    <source>
        <strain evidence="5">RN12</strain>
    </source>
</reference>
<dbReference type="SUPFAM" id="SSF46689">
    <property type="entry name" value="Homeodomain-like"/>
    <property type="match status" value="2"/>
</dbReference>
<keyword evidence="3" id="KW-0804">Transcription</keyword>
<gene>
    <name evidence="5" type="ORF">MW290_07455</name>
</gene>
<evidence type="ECO:0000313" key="6">
    <source>
        <dbReference type="Proteomes" id="UP001056201"/>
    </source>
</evidence>
<keyword evidence="2" id="KW-0238">DNA-binding</keyword>
<dbReference type="SMART" id="SM00342">
    <property type="entry name" value="HTH_ARAC"/>
    <property type="match status" value="1"/>
</dbReference>
<evidence type="ECO:0000313" key="5">
    <source>
        <dbReference type="EMBL" id="URI05783.1"/>
    </source>
</evidence>
<dbReference type="Proteomes" id="UP001056201">
    <property type="component" value="Chromosome 1"/>
</dbReference>
<dbReference type="PANTHER" id="PTHR46796">
    <property type="entry name" value="HTH-TYPE TRANSCRIPTIONAL ACTIVATOR RHAS-RELATED"/>
    <property type="match status" value="1"/>
</dbReference>
<protein>
    <submittedName>
        <fullName evidence="5">AraC family transcriptional regulator</fullName>
    </submittedName>
</protein>
<organism evidence="5 6">
    <name type="scientific">Aquincola tertiaricarbonis</name>
    <dbReference type="NCBI Taxonomy" id="391953"/>
    <lineage>
        <taxon>Bacteria</taxon>
        <taxon>Pseudomonadati</taxon>
        <taxon>Pseudomonadota</taxon>
        <taxon>Betaproteobacteria</taxon>
        <taxon>Burkholderiales</taxon>
        <taxon>Sphaerotilaceae</taxon>
        <taxon>Aquincola</taxon>
    </lineage>
</organism>
<sequence length="318" mass="35498">MFRSDERVAVHDHVARELADHSLRWRRGAPDAVMHKGRTEHLHVYMLKYGAEVEVTPHPFDDFCLVHTSLVGGLEIETDDQRLYIAEGRSAVLPARRGVRLHWQPGTAQLIVRVPHNLLREVTGMQAEQPVDIGPGHVLPREHTALWDLHTEALLGAMSLTSDTPMRAAWLTHFERSVAMFVAAQARTAQGSGQPTEAPVPVDHGTVAGGSRQAQRIDAVMHYIDSHIGAPISLEDLARAGNMSVRTLHQLCAQVHDLSPMAWVRERRLQAARRYLRLHPQATVTDTALRFGFAHAGRFASYYKARFGEMPSQTQARA</sequence>
<dbReference type="Gene3D" id="2.60.120.10">
    <property type="entry name" value="Jelly Rolls"/>
    <property type="match status" value="1"/>
</dbReference>
<feature type="domain" description="HTH araC/xylS-type" evidence="4">
    <location>
        <begin position="218"/>
        <end position="317"/>
    </location>
</feature>
<proteinExistence type="predicted"/>
<dbReference type="Pfam" id="PF12833">
    <property type="entry name" value="HTH_18"/>
    <property type="match status" value="1"/>
</dbReference>
<dbReference type="PANTHER" id="PTHR46796:SF6">
    <property type="entry name" value="ARAC SUBFAMILY"/>
    <property type="match status" value="1"/>
</dbReference>
<dbReference type="PROSITE" id="PS01124">
    <property type="entry name" value="HTH_ARAC_FAMILY_2"/>
    <property type="match status" value="1"/>
</dbReference>
<keyword evidence="1" id="KW-0805">Transcription regulation</keyword>
<accession>A0ABY4RYH9</accession>
<dbReference type="InterPro" id="IPR018060">
    <property type="entry name" value="HTH_AraC"/>
</dbReference>
<evidence type="ECO:0000259" key="4">
    <source>
        <dbReference type="PROSITE" id="PS01124"/>
    </source>
</evidence>
<dbReference type="InterPro" id="IPR009057">
    <property type="entry name" value="Homeodomain-like_sf"/>
</dbReference>